<dbReference type="AlphaFoldDB" id="A0A0E9SST9"/>
<evidence type="ECO:0000313" key="1">
    <source>
        <dbReference type="EMBL" id="JAH44419.1"/>
    </source>
</evidence>
<proteinExistence type="predicted"/>
<reference evidence="1" key="1">
    <citation type="submission" date="2014-11" db="EMBL/GenBank/DDBJ databases">
        <authorList>
            <person name="Amaro Gonzalez C."/>
        </authorList>
    </citation>
    <scope>NUCLEOTIDE SEQUENCE</scope>
</reference>
<accession>A0A0E9SST9</accession>
<dbReference type="EMBL" id="GBXM01064158">
    <property type="protein sequence ID" value="JAH44419.1"/>
    <property type="molecule type" value="Transcribed_RNA"/>
</dbReference>
<reference evidence="1" key="2">
    <citation type="journal article" date="2015" name="Fish Shellfish Immunol.">
        <title>Early steps in the European eel (Anguilla anguilla)-Vibrio vulnificus interaction in the gills: Role of the RtxA13 toxin.</title>
        <authorList>
            <person name="Callol A."/>
            <person name="Pajuelo D."/>
            <person name="Ebbesson L."/>
            <person name="Teles M."/>
            <person name="MacKenzie S."/>
            <person name="Amaro C."/>
        </authorList>
    </citation>
    <scope>NUCLEOTIDE SEQUENCE</scope>
</reference>
<name>A0A0E9SST9_ANGAN</name>
<sequence length="49" mass="5822">MQPSLLFSYFKSCAFPYFKYMAIAIYLLELFRILPLRSQGQDCSERTFS</sequence>
<protein>
    <submittedName>
        <fullName evidence="1">Uncharacterized protein</fullName>
    </submittedName>
</protein>
<organism evidence="1">
    <name type="scientific">Anguilla anguilla</name>
    <name type="common">European freshwater eel</name>
    <name type="synonym">Muraena anguilla</name>
    <dbReference type="NCBI Taxonomy" id="7936"/>
    <lineage>
        <taxon>Eukaryota</taxon>
        <taxon>Metazoa</taxon>
        <taxon>Chordata</taxon>
        <taxon>Craniata</taxon>
        <taxon>Vertebrata</taxon>
        <taxon>Euteleostomi</taxon>
        <taxon>Actinopterygii</taxon>
        <taxon>Neopterygii</taxon>
        <taxon>Teleostei</taxon>
        <taxon>Anguilliformes</taxon>
        <taxon>Anguillidae</taxon>
        <taxon>Anguilla</taxon>
    </lineage>
</organism>